<dbReference type="EMBL" id="JARKHS020020432">
    <property type="protein sequence ID" value="KAK8770892.1"/>
    <property type="molecule type" value="Genomic_DNA"/>
</dbReference>
<dbReference type="PANTHER" id="PTHR10174:SF130">
    <property type="entry name" value="ALPHA-TOCOPHEROL TRANSFER PROTEIN-LIKE"/>
    <property type="match status" value="1"/>
</dbReference>
<dbReference type="SUPFAM" id="SSF46938">
    <property type="entry name" value="CRAL/TRIO N-terminal domain"/>
    <property type="match status" value="1"/>
</dbReference>
<dbReference type="InterPro" id="IPR001251">
    <property type="entry name" value="CRAL-TRIO_dom"/>
</dbReference>
<dbReference type="GO" id="GO:0016020">
    <property type="term" value="C:membrane"/>
    <property type="evidence" value="ECO:0007669"/>
    <property type="project" value="TreeGrafter"/>
</dbReference>
<name>A0AAQ4E8D6_AMBAM</name>
<dbReference type="SMART" id="SM00516">
    <property type="entry name" value="SEC14"/>
    <property type="match status" value="1"/>
</dbReference>
<dbReference type="InterPro" id="IPR036273">
    <property type="entry name" value="CRAL/TRIO_N_dom_sf"/>
</dbReference>
<dbReference type="PROSITE" id="PS50191">
    <property type="entry name" value="CRAL_TRIO"/>
    <property type="match status" value="1"/>
</dbReference>
<sequence length="310" mass="35548">MSGIYTKKHVDDVFDTSRGALPLKLQKVAEEELGETPSKRQESLEKLRLLLQAEPDLNANDDDDFLLRFLRVRKYNVDLALQNIRKYYRNRADTPSIYREFLPSRVPPAARKLVMVMPAKDVHGRPIFLLKAGSWMPEEVPYLELHRAILICLEHMARDPTTQTLGVVIIVDYGGFSADRIFSASLGLMRSGIQYFQDCMPMRMKAAHVVRQSYAYDVLFALVKPFVKPKLVERKRLHGENFEKLHEEISPKALPEEYGGQGPAVDHEDCWRPVDADEETFAAENRFGYAINGQDDLPADIEEQREETLL</sequence>
<dbReference type="Proteomes" id="UP001321473">
    <property type="component" value="Unassembled WGS sequence"/>
</dbReference>
<dbReference type="CDD" id="cd00170">
    <property type="entry name" value="SEC14"/>
    <property type="match status" value="1"/>
</dbReference>
<organism evidence="2 3">
    <name type="scientific">Amblyomma americanum</name>
    <name type="common">Lone star tick</name>
    <dbReference type="NCBI Taxonomy" id="6943"/>
    <lineage>
        <taxon>Eukaryota</taxon>
        <taxon>Metazoa</taxon>
        <taxon>Ecdysozoa</taxon>
        <taxon>Arthropoda</taxon>
        <taxon>Chelicerata</taxon>
        <taxon>Arachnida</taxon>
        <taxon>Acari</taxon>
        <taxon>Parasitiformes</taxon>
        <taxon>Ixodida</taxon>
        <taxon>Ixodoidea</taxon>
        <taxon>Ixodidae</taxon>
        <taxon>Amblyomminae</taxon>
        <taxon>Amblyomma</taxon>
    </lineage>
</organism>
<dbReference type="AlphaFoldDB" id="A0AAQ4E8D6"/>
<reference evidence="2 3" key="1">
    <citation type="journal article" date="2023" name="Arcadia Sci">
        <title>De novo assembly of a long-read Amblyomma americanum tick genome.</title>
        <authorList>
            <person name="Chou S."/>
            <person name="Poskanzer K.E."/>
            <person name="Rollins M."/>
            <person name="Thuy-Boun P.S."/>
        </authorList>
    </citation>
    <scope>NUCLEOTIDE SEQUENCE [LARGE SCALE GENOMIC DNA]</scope>
    <source>
        <strain evidence="2">F_SG_1</strain>
        <tissue evidence="2">Salivary glands</tissue>
    </source>
</reference>
<evidence type="ECO:0000259" key="1">
    <source>
        <dbReference type="PROSITE" id="PS50191"/>
    </source>
</evidence>
<dbReference type="Gene3D" id="3.40.525.10">
    <property type="entry name" value="CRAL-TRIO lipid binding domain"/>
    <property type="match status" value="1"/>
</dbReference>
<feature type="domain" description="CRAL-TRIO" evidence="1">
    <location>
        <begin position="94"/>
        <end position="266"/>
    </location>
</feature>
<dbReference type="Gene3D" id="1.20.5.1200">
    <property type="entry name" value="Alpha-tocopherol transfer"/>
    <property type="match status" value="1"/>
</dbReference>
<dbReference type="Pfam" id="PF00650">
    <property type="entry name" value="CRAL_TRIO"/>
    <property type="match status" value="1"/>
</dbReference>
<proteinExistence type="predicted"/>
<keyword evidence="3" id="KW-1185">Reference proteome</keyword>
<dbReference type="PRINTS" id="PR00180">
    <property type="entry name" value="CRETINALDHBP"/>
</dbReference>
<dbReference type="SUPFAM" id="SSF52087">
    <property type="entry name" value="CRAL/TRIO domain"/>
    <property type="match status" value="1"/>
</dbReference>
<evidence type="ECO:0000313" key="3">
    <source>
        <dbReference type="Proteomes" id="UP001321473"/>
    </source>
</evidence>
<dbReference type="SMART" id="SM01100">
    <property type="entry name" value="CRAL_TRIO_N"/>
    <property type="match status" value="1"/>
</dbReference>
<dbReference type="PANTHER" id="PTHR10174">
    <property type="entry name" value="ALPHA-TOCOPHEROL TRANSFER PROTEIN-RELATED"/>
    <property type="match status" value="1"/>
</dbReference>
<accession>A0AAQ4E8D6</accession>
<dbReference type="GO" id="GO:1902936">
    <property type="term" value="F:phosphatidylinositol bisphosphate binding"/>
    <property type="evidence" value="ECO:0007669"/>
    <property type="project" value="TreeGrafter"/>
</dbReference>
<dbReference type="InterPro" id="IPR011074">
    <property type="entry name" value="CRAL/TRIO_N_dom"/>
</dbReference>
<comment type="caution">
    <text evidence="2">The sequence shown here is derived from an EMBL/GenBank/DDBJ whole genome shotgun (WGS) entry which is preliminary data.</text>
</comment>
<gene>
    <name evidence="2" type="ORF">V5799_025866</name>
</gene>
<evidence type="ECO:0000313" key="2">
    <source>
        <dbReference type="EMBL" id="KAK8770892.1"/>
    </source>
</evidence>
<dbReference type="InterPro" id="IPR036865">
    <property type="entry name" value="CRAL-TRIO_dom_sf"/>
</dbReference>
<dbReference type="Gene3D" id="1.10.8.20">
    <property type="entry name" value="N-terminal domain of phosphatidylinositol transfer protein sec14p"/>
    <property type="match status" value="1"/>
</dbReference>
<protein>
    <recommendedName>
        <fullName evidence="1">CRAL-TRIO domain-containing protein</fullName>
    </recommendedName>
</protein>